<protein>
    <submittedName>
        <fullName evidence="1">Uncharacterized protein</fullName>
    </submittedName>
</protein>
<name>A0A9X9PWB6_GULGU</name>
<gene>
    <name evidence="1" type="ORF">BN2614_LOCUS2</name>
</gene>
<keyword evidence="2" id="KW-1185">Reference proteome</keyword>
<evidence type="ECO:0000313" key="2">
    <source>
        <dbReference type="Proteomes" id="UP000269945"/>
    </source>
</evidence>
<evidence type="ECO:0000313" key="1">
    <source>
        <dbReference type="EMBL" id="VCW69412.1"/>
    </source>
</evidence>
<organism evidence="1 2">
    <name type="scientific">Gulo gulo</name>
    <name type="common">Wolverine</name>
    <name type="synonym">Gluton</name>
    <dbReference type="NCBI Taxonomy" id="48420"/>
    <lineage>
        <taxon>Eukaryota</taxon>
        <taxon>Metazoa</taxon>
        <taxon>Chordata</taxon>
        <taxon>Craniata</taxon>
        <taxon>Vertebrata</taxon>
        <taxon>Euteleostomi</taxon>
        <taxon>Mammalia</taxon>
        <taxon>Eutheria</taxon>
        <taxon>Laurasiatheria</taxon>
        <taxon>Carnivora</taxon>
        <taxon>Caniformia</taxon>
        <taxon>Musteloidea</taxon>
        <taxon>Mustelidae</taxon>
        <taxon>Guloninae</taxon>
        <taxon>Gulo</taxon>
    </lineage>
</organism>
<accession>A0A9X9PWB6</accession>
<comment type="caution">
    <text evidence="1">The sequence shown here is derived from an EMBL/GenBank/DDBJ whole genome shotgun (WGS) entry which is preliminary data.</text>
</comment>
<proteinExistence type="predicted"/>
<sequence length="72" mass="7935">MRSVGDRCSRGLHLVWDSGCKWCPPSTELESPPLLSMMHLCFGSQAEMCQETTILEGKASPEPFGGWDHALV</sequence>
<reference evidence="1 2" key="1">
    <citation type="submission" date="2018-10" db="EMBL/GenBank/DDBJ databases">
        <authorList>
            <person name="Ekblom R."/>
            <person name="Jareborg N."/>
        </authorList>
    </citation>
    <scope>NUCLEOTIDE SEQUENCE [LARGE SCALE GENOMIC DNA]</scope>
    <source>
        <tissue evidence="1">Muscle</tissue>
    </source>
</reference>
<dbReference type="Proteomes" id="UP000269945">
    <property type="component" value="Unassembled WGS sequence"/>
</dbReference>
<dbReference type="EMBL" id="CYRY02004954">
    <property type="protein sequence ID" value="VCW69412.1"/>
    <property type="molecule type" value="Genomic_DNA"/>
</dbReference>
<dbReference type="AlphaFoldDB" id="A0A9X9PWB6"/>